<dbReference type="GO" id="GO:0004672">
    <property type="term" value="F:protein kinase activity"/>
    <property type="evidence" value="ECO:0007669"/>
    <property type="project" value="InterPro"/>
</dbReference>
<sequence>MADKSPNILQKLGQRIGNVFKTILSTIDGLIGSGFNNFLLKVIPKPLHFLIPFLKDDVGIKAPSISSFKGIGLPEQKEAKALIEQIAVEPRTASLWQVKPLYTKYRCIEGNPFRCEVPRETVEEDPNNRYCLKCQFPAILPPEAKLRGRDGIYQIENYIGCRGQGRIYEATNLNDGLSVVLKEYVIPDRDFSPDETKLCKDSFEQLAGISLADGRVQDFRLITPSEAIADPKEERCYVISDHPAADAPTLASYLAGYGAMNNWQVRQFLSQTLQTLESLHGQKYTLRSGIVQQGLPHGNLSFYSLLIKPNLQGFYIYLTDLALWEHRFNSPLAQPAIYSVNRDLEDLGYIAFYLFRGGIVDLDNRIYLDPNVEEHWIPSVQPALKTFILNLIGIGPIKYESAEIARRALLKLPVERAIDLPPLEDVEPEVKPKKKRRWLRTAIVAGLVLLLLLLLGWWLSNLLKPRPSLSNEALPCCIEQVSGIPAGKFTYTAEKNATWSYVLLQDNLIAKGTTLETELQKRQPKMQLSFQPVLSAVDGIKKVKDQETEFLVTSLIGDLGTDLVYKEFAYDGLAVFVAFSYADRAKSLPTALKGQITFAQLKQIFTGQILNWKQLGGPDLPIKLYIPTDEESVRIFEQRILKDREAIESFRQMIKQNVPTRSLLDDTTTEGITPLQTFDTFRQVIRDFEDRNIGSIAFGSISRVFGQCSVYPLALADGNGSPVAPLIKTNGEPVTPTTDLCNDKGSYNPDAIAFVTQHYPLSYQLAVVYPRDNRRDPVGERFAAILKTDEAQKLLQKTGLIPLQGKSK</sequence>
<keyword evidence="2" id="KW-1133">Transmembrane helix</keyword>
<dbReference type="PROSITE" id="PS50011">
    <property type="entry name" value="PROTEIN_KINASE_DOM"/>
    <property type="match status" value="1"/>
</dbReference>
<accession>A0AAW9Q4P7</accession>
<evidence type="ECO:0000259" key="3">
    <source>
        <dbReference type="PROSITE" id="PS50011"/>
    </source>
</evidence>
<dbReference type="Proteomes" id="UP001333818">
    <property type="component" value="Unassembled WGS sequence"/>
</dbReference>
<dbReference type="SUPFAM" id="SSF53850">
    <property type="entry name" value="Periplasmic binding protein-like II"/>
    <property type="match status" value="1"/>
</dbReference>
<protein>
    <submittedName>
        <fullName evidence="4">Substrate-binding domain-containing protein</fullName>
    </submittedName>
</protein>
<feature type="domain" description="Protein kinase" evidence="3">
    <location>
        <begin position="153"/>
        <end position="551"/>
    </location>
</feature>
<name>A0AAW9Q4P7_9CYAN</name>
<gene>
    <name evidence="4" type="ORF">V2H45_19195</name>
</gene>
<dbReference type="Gene3D" id="3.40.190.10">
    <property type="entry name" value="Periplasmic binding protein-like II"/>
    <property type="match status" value="2"/>
</dbReference>
<dbReference type="SUPFAM" id="SSF56112">
    <property type="entry name" value="Protein kinase-like (PK-like)"/>
    <property type="match status" value="1"/>
</dbReference>
<dbReference type="PANTHER" id="PTHR30570:SF1">
    <property type="entry name" value="PHOSPHATE-BINDING PROTEIN PSTS"/>
    <property type="match status" value="1"/>
</dbReference>
<evidence type="ECO:0000256" key="2">
    <source>
        <dbReference type="SAM" id="Phobius"/>
    </source>
</evidence>
<dbReference type="RefSeq" id="WP_330485310.1">
    <property type="nucleotide sequence ID" value="NZ_JAZBJZ010000098.1"/>
</dbReference>
<reference evidence="4" key="1">
    <citation type="submission" date="2024-01" db="EMBL/GenBank/DDBJ databases">
        <title>Bank of Algae and Cyanobacteria of the Azores (BACA) strain genomes.</title>
        <authorList>
            <person name="Luz R."/>
            <person name="Cordeiro R."/>
            <person name="Fonseca A."/>
            <person name="Goncalves V."/>
        </authorList>
    </citation>
    <scope>NUCLEOTIDE SEQUENCE</scope>
    <source>
        <strain evidence="4">BACA0141</strain>
    </source>
</reference>
<evidence type="ECO:0000313" key="4">
    <source>
        <dbReference type="EMBL" id="MEE3718874.1"/>
    </source>
</evidence>
<feature type="transmembrane region" description="Helical" evidence="2">
    <location>
        <begin position="438"/>
        <end position="459"/>
    </location>
</feature>
<keyword evidence="2" id="KW-0812">Transmembrane</keyword>
<dbReference type="GO" id="GO:0005524">
    <property type="term" value="F:ATP binding"/>
    <property type="evidence" value="ECO:0007669"/>
    <property type="project" value="InterPro"/>
</dbReference>
<dbReference type="PANTHER" id="PTHR30570">
    <property type="entry name" value="PERIPLASMIC PHOSPHATE BINDING COMPONENT OF PHOSPHATE ABC TRANSPORTER"/>
    <property type="match status" value="1"/>
</dbReference>
<keyword evidence="5" id="KW-1185">Reference proteome</keyword>
<dbReference type="InterPro" id="IPR000719">
    <property type="entry name" value="Prot_kinase_dom"/>
</dbReference>
<dbReference type="EMBL" id="JAZBJZ010000098">
    <property type="protein sequence ID" value="MEE3718874.1"/>
    <property type="molecule type" value="Genomic_DNA"/>
</dbReference>
<evidence type="ECO:0000256" key="1">
    <source>
        <dbReference type="ARBA" id="ARBA00022729"/>
    </source>
</evidence>
<dbReference type="InterPro" id="IPR011009">
    <property type="entry name" value="Kinase-like_dom_sf"/>
</dbReference>
<evidence type="ECO:0000313" key="5">
    <source>
        <dbReference type="Proteomes" id="UP001333818"/>
    </source>
</evidence>
<dbReference type="InterPro" id="IPR050811">
    <property type="entry name" value="Phosphate_ABC_transporter"/>
</dbReference>
<proteinExistence type="predicted"/>
<keyword evidence="1" id="KW-0732">Signal</keyword>
<comment type="caution">
    <text evidence="4">The sequence shown here is derived from an EMBL/GenBank/DDBJ whole genome shotgun (WGS) entry which is preliminary data.</text>
</comment>
<dbReference type="InterPro" id="IPR024370">
    <property type="entry name" value="PBP_domain"/>
</dbReference>
<keyword evidence="2" id="KW-0472">Membrane</keyword>
<organism evidence="4 5">
    <name type="scientific">Tumidithrix elongata BACA0141</name>
    <dbReference type="NCBI Taxonomy" id="2716417"/>
    <lineage>
        <taxon>Bacteria</taxon>
        <taxon>Bacillati</taxon>
        <taxon>Cyanobacteriota</taxon>
        <taxon>Cyanophyceae</taxon>
        <taxon>Pseudanabaenales</taxon>
        <taxon>Pseudanabaenaceae</taxon>
        <taxon>Tumidithrix</taxon>
        <taxon>Tumidithrix elongata</taxon>
    </lineage>
</organism>
<dbReference type="AlphaFoldDB" id="A0AAW9Q4P7"/>
<dbReference type="Pfam" id="PF12849">
    <property type="entry name" value="PBP_like_2"/>
    <property type="match status" value="1"/>
</dbReference>